<evidence type="ECO:0000313" key="4">
    <source>
        <dbReference type="EMBL" id="EAS50394.1"/>
    </source>
</evidence>
<proteinExistence type="predicted"/>
<gene>
    <name evidence="4" type="ORF">SI859A1_00513</name>
</gene>
<name>Q1YKX9_AURMS</name>
<sequence length="272" mass="29497">MDSRAVLLSSAGTRRATAPAWEESGMGQTPNAVRDLVLANHILAREDVLDAFGHVSIRDPENPEQYLIARARSPEVVEEADILRFTLDSNPVDPASPASYSERVIHGALYQLRADIGAVCHFHAPAIMPFCITGREIVPVSHLGATVGPIHRWSSRTDFGATNLLVASPEEGLSLGRAMGADFAVLLANHGGVVAGRTLKEAVFRTIQLCRNAELQIASLQIGDIDPLTDREIELAGEFNLRAPVLDRAWDYWSRRAGEDYRATASLRAVAG</sequence>
<dbReference type="Pfam" id="PF00596">
    <property type="entry name" value="Aldolase_II"/>
    <property type="match status" value="1"/>
</dbReference>
<dbReference type="Gene3D" id="3.40.225.10">
    <property type="entry name" value="Class II aldolase/adducin N-terminal domain"/>
    <property type="match status" value="1"/>
</dbReference>
<keyword evidence="5" id="KW-1185">Reference proteome</keyword>
<dbReference type="BioCyc" id="AURANTIMONAS:SI859A1_00513-MONOMER"/>
<evidence type="ECO:0000256" key="2">
    <source>
        <dbReference type="ARBA" id="ARBA00023239"/>
    </source>
</evidence>
<dbReference type="GO" id="GO:0005829">
    <property type="term" value="C:cytosol"/>
    <property type="evidence" value="ECO:0007669"/>
    <property type="project" value="TreeGrafter"/>
</dbReference>
<protein>
    <submittedName>
        <fullName evidence="4">Possible aldolase</fullName>
    </submittedName>
</protein>
<dbReference type="EMBL" id="AAPJ01000002">
    <property type="protein sequence ID" value="EAS50394.1"/>
    <property type="molecule type" value="Genomic_DNA"/>
</dbReference>
<comment type="caution">
    <text evidence="4">The sequence shown here is derived from an EMBL/GenBank/DDBJ whole genome shotgun (WGS) entry which is preliminary data.</text>
</comment>
<dbReference type="PANTHER" id="PTHR22789">
    <property type="entry name" value="FUCULOSE PHOSPHATE ALDOLASE"/>
    <property type="match status" value="1"/>
</dbReference>
<evidence type="ECO:0000313" key="5">
    <source>
        <dbReference type="Proteomes" id="UP000000321"/>
    </source>
</evidence>
<dbReference type="AlphaFoldDB" id="Q1YKX9"/>
<evidence type="ECO:0000259" key="3">
    <source>
        <dbReference type="SMART" id="SM01007"/>
    </source>
</evidence>
<keyword evidence="1" id="KW-0479">Metal-binding</keyword>
<evidence type="ECO:0000256" key="1">
    <source>
        <dbReference type="ARBA" id="ARBA00022723"/>
    </source>
</evidence>
<dbReference type="InterPro" id="IPR036409">
    <property type="entry name" value="Aldolase_II/adducin_N_sf"/>
</dbReference>
<keyword evidence="2" id="KW-0456">Lyase</keyword>
<dbReference type="InterPro" id="IPR050197">
    <property type="entry name" value="Aldolase_class_II_sugar_metab"/>
</dbReference>
<feature type="domain" description="Class II aldolase/adducin N-terminal" evidence="3">
    <location>
        <begin position="34"/>
        <end position="217"/>
    </location>
</feature>
<organism evidence="4 5">
    <name type="scientific">Aurantimonas manganoxydans (strain ATCC BAA-1229 / DSM 21871 / SI85-9A1)</name>
    <dbReference type="NCBI Taxonomy" id="287752"/>
    <lineage>
        <taxon>Bacteria</taxon>
        <taxon>Pseudomonadati</taxon>
        <taxon>Pseudomonadota</taxon>
        <taxon>Alphaproteobacteria</taxon>
        <taxon>Hyphomicrobiales</taxon>
        <taxon>Aurantimonadaceae</taxon>
        <taxon>Aurantimonas</taxon>
    </lineage>
</organism>
<dbReference type="Proteomes" id="UP000000321">
    <property type="component" value="Unassembled WGS sequence"/>
</dbReference>
<dbReference type="SUPFAM" id="SSF53639">
    <property type="entry name" value="AraD/HMP-PK domain-like"/>
    <property type="match status" value="1"/>
</dbReference>
<dbReference type="GO" id="GO:0016832">
    <property type="term" value="F:aldehyde-lyase activity"/>
    <property type="evidence" value="ECO:0007669"/>
    <property type="project" value="TreeGrafter"/>
</dbReference>
<dbReference type="InterPro" id="IPR001303">
    <property type="entry name" value="Aldolase_II/adducin_N"/>
</dbReference>
<dbReference type="GO" id="GO:0019323">
    <property type="term" value="P:pentose catabolic process"/>
    <property type="evidence" value="ECO:0007669"/>
    <property type="project" value="TreeGrafter"/>
</dbReference>
<dbReference type="HOGENOM" id="CLU_006033_2_2_5"/>
<dbReference type="GO" id="GO:0046872">
    <property type="term" value="F:metal ion binding"/>
    <property type="evidence" value="ECO:0007669"/>
    <property type="project" value="UniProtKB-KW"/>
</dbReference>
<dbReference type="SMART" id="SM01007">
    <property type="entry name" value="Aldolase_II"/>
    <property type="match status" value="1"/>
</dbReference>
<accession>Q1YKX9</accession>
<reference evidence="4 5" key="1">
    <citation type="journal article" date="2008" name="Appl. Environ. Microbiol.">
        <title>Genomic insights into Mn(II) oxidation by the marine alphaproteobacterium Aurantimonas sp. strain SI85-9A1.</title>
        <authorList>
            <person name="Dick G.J."/>
            <person name="Podell S."/>
            <person name="Johnson H.A."/>
            <person name="Rivera-Espinoza Y."/>
            <person name="Bernier-Latmani R."/>
            <person name="McCarthy J.K."/>
            <person name="Torpey J.W."/>
            <person name="Clement B.G."/>
            <person name="Gaasterland T."/>
            <person name="Tebo B.M."/>
        </authorList>
    </citation>
    <scope>NUCLEOTIDE SEQUENCE [LARGE SCALE GENOMIC DNA]</scope>
    <source>
        <strain evidence="4 5">SI85-9A1</strain>
    </source>
</reference>
<dbReference type="PANTHER" id="PTHR22789:SF0">
    <property type="entry name" value="3-OXO-TETRONATE 4-PHOSPHATE DECARBOXYLASE-RELATED"/>
    <property type="match status" value="1"/>
</dbReference>